<dbReference type="SUPFAM" id="SSF63862">
    <property type="entry name" value="Thiamin pyrophosphokinase, substrate-binding domain"/>
    <property type="match status" value="1"/>
</dbReference>
<dbReference type="PANTHER" id="PTHR41299:SF1">
    <property type="entry name" value="THIAMINE PYROPHOSPHOKINASE"/>
    <property type="match status" value="1"/>
</dbReference>
<dbReference type="GO" id="GO:0004788">
    <property type="term" value="F:thiamine diphosphokinase activity"/>
    <property type="evidence" value="ECO:0007669"/>
    <property type="project" value="UniProtKB-UniRule"/>
</dbReference>
<dbReference type="STRING" id="1042163.BRLA_c034070"/>
<dbReference type="GO" id="GO:0005524">
    <property type="term" value="F:ATP binding"/>
    <property type="evidence" value="ECO:0007669"/>
    <property type="project" value="UniProtKB-KW"/>
</dbReference>
<dbReference type="eggNOG" id="COG1564">
    <property type="taxonomic scope" value="Bacteria"/>
</dbReference>
<dbReference type="InterPro" id="IPR053149">
    <property type="entry name" value="TPK"/>
</dbReference>
<dbReference type="PANTHER" id="PTHR41299">
    <property type="entry name" value="THIAMINE PYROPHOSPHOKINASE"/>
    <property type="match status" value="1"/>
</dbReference>
<dbReference type="Pfam" id="PF04263">
    <property type="entry name" value="TPK_catalytic"/>
    <property type="match status" value="1"/>
</dbReference>
<dbReference type="SUPFAM" id="SSF63999">
    <property type="entry name" value="Thiamin pyrophosphokinase, catalytic domain"/>
    <property type="match status" value="1"/>
</dbReference>
<evidence type="ECO:0000313" key="7">
    <source>
        <dbReference type="EMBL" id="AIG27719.1"/>
    </source>
</evidence>
<evidence type="ECO:0000256" key="4">
    <source>
        <dbReference type="ARBA" id="ARBA00022840"/>
    </source>
</evidence>
<proteinExistence type="predicted"/>
<accession>A0A075R7B0</accession>
<dbReference type="InterPro" id="IPR006282">
    <property type="entry name" value="Thi_PPkinase"/>
</dbReference>
<dbReference type="GO" id="GO:0006772">
    <property type="term" value="P:thiamine metabolic process"/>
    <property type="evidence" value="ECO:0007669"/>
    <property type="project" value="UniProtKB-UniRule"/>
</dbReference>
<dbReference type="Proteomes" id="UP000005850">
    <property type="component" value="Chromosome"/>
</dbReference>
<dbReference type="GO" id="GO:0016301">
    <property type="term" value="F:kinase activity"/>
    <property type="evidence" value="ECO:0007669"/>
    <property type="project" value="UniProtKB-KW"/>
</dbReference>
<keyword evidence="3 7" id="KW-0418">Kinase</keyword>
<reference evidence="7 8" key="1">
    <citation type="journal article" date="2011" name="J. Bacteriol.">
        <title>Genome sequence of Brevibacillus laterosporus LMG 15441, a pathogen of invertebrates.</title>
        <authorList>
            <person name="Djukic M."/>
            <person name="Poehlein A."/>
            <person name="Thurmer A."/>
            <person name="Daniel R."/>
        </authorList>
    </citation>
    <scope>NUCLEOTIDE SEQUENCE [LARGE SCALE GENOMIC DNA]</scope>
    <source>
        <strain evidence="7 8">LMG 15441</strain>
    </source>
</reference>
<dbReference type="GO" id="GO:0030975">
    <property type="term" value="F:thiamine binding"/>
    <property type="evidence" value="ECO:0007669"/>
    <property type="project" value="InterPro"/>
</dbReference>
<dbReference type="InterPro" id="IPR007371">
    <property type="entry name" value="TPK_catalytic"/>
</dbReference>
<keyword evidence="4" id="KW-0067">ATP-binding</keyword>
<dbReference type="SMART" id="SM00983">
    <property type="entry name" value="TPK_B1_binding"/>
    <property type="match status" value="1"/>
</dbReference>
<evidence type="ECO:0000256" key="1">
    <source>
        <dbReference type="ARBA" id="ARBA00022679"/>
    </source>
</evidence>
<dbReference type="CDD" id="cd07995">
    <property type="entry name" value="TPK"/>
    <property type="match status" value="1"/>
</dbReference>
<organism evidence="7 8">
    <name type="scientific">Brevibacillus laterosporus LMG 15441</name>
    <dbReference type="NCBI Taxonomy" id="1042163"/>
    <lineage>
        <taxon>Bacteria</taxon>
        <taxon>Bacillati</taxon>
        <taxon>Bacillota</taxon>
        <taxon>Bacilli</taxon>
        <taxon>Bacillales</taxon>
        <taxon>Paenibacillaceae</taxon>
        <taxon>Brevibacillus</taxon>
    </lineage>
</organism>
<evidence type="ECO:0000313" key="8">
    <source>
        <dbReference type="Proteomes" id="UP000005850"/>
    </source>
</evidence>
<keyword evidence="1 7" id="KW-0808">Transferase</keyword>
<name>A0A075R7B0_BRELA</name>
<feature type="domain" description="Thiamin pyrophosphokinase thiamin-binding" evidence="6">
    <location>
        <begin position="172"/>
        <end position="230"/>
    </location>
</feature>
<dbReference type="Pfam" id="PF04265">
    <property type="entry name" value="TPK_B1_binding"/>
    <property type="match status" value="1"/>
</dbReference>
<dbReference type="InterPro" id="IPR007373">
    <property type="entry name" value="Thiamin_PyroPKinase_B1-bd"/>
</dbReference>
<dbReference type="KEGG" id="blr:BRLA_c034070"/>
<dbReference type="AlphaFoldDB" id="A0A075R7B0"/>
<dbReference type="InterPro" id="IPR036759">
    <property type="entry name" value="TPK_catalytic_sf"/>
</dbReference>
<dbReference type="GO" id="GO:0009229">
    <property type="term" value="P:thiamine diphosphate biosynthetic process"/>
    <property type="evidence" value="ECO:0007669"/>
    <property type="project" value="InterPro"/>
</dbReference>
<dbReference type="EC" id="2.7.6.2" evidence="5"/>
<evidence type="ECO:0000256" key="2">
    <source>
        <dbReference type="ARBA" id="ARBA00022741"/>
    </source>
</evidence>
<keyword evidence="2" id="KW-0547">Nucleotide-binding</keyword>
<dbReference type="RefSeq" id="WP_003336790.1">
    <property type="nucleotide sequence ID" value="NZ_CP007806.1"/>
</dbReference>
<dbReference type="EMBL" id="CP007806">
    <property type="protein sequence ID" value="AIG27719.1"/>
    <property type="molecule type" value="Genomic_DNA"/>
</dbReference>
<evidence type="ECO:0000259" key="6">
    <source>
        <dbReference type="SMART" id="SM00983"/>
    </source>
</evidence>
<protein>
    <recommendedName>
        <fullName evidence="5">Thiamine diphosphokinase</fullName>
        <ecNumber evidence="5">2.7.6.2</ecNumber>
    </recommendedName>
</protein>
<sequence length="238" mass="26041">MIDFTIHICTGGDLDMLPQMEREDLLIGVDGGAIALLEGGMIPHIAVGDFDTIQEEGLRLLQEAGIAIKKFSAMKNATDTEIAVEIAMEAAREHLRDLSATLDSEDGVVHLYPDHRFKIIMYGAVGSRLDHSLANLSLLKKAHREGVWMEIVNRQNRVMLLSDHFPNVNLRGHSGEFLSLVPASQEVTGIYLTGFAYPLTDATIAFGSSIGISNEWASEYGKIERASGDLFVIAARDC</sequence>
<keyword evidence="8" id="KW-1185">Reference proteome</keyword>
<dbReference type="Gene3D" id="3.40.50.10240">
    <property type="entry name" value="Thiamin pyrophosphokinase, catalytic domain"/>
    <property type="match status" value="1"/>
</dbReference>
<dbReference type="HOGENOM" id="CLU_044237_1_1_9"/>
<dbReference type="InterPro" id="IPR036371">
    <property type="entry name" value="TPK_B1-bd_sf"/>
</dbReference>
<gene>
    <name evidence="7" type="ORF">BRLA_c034070</name>
</gene>
<dbReference type="NCBIfam" id="TIGR01378">
    <property type="entry name" value="thi_PPkinase"/>
    <property type="match status" value="1"/>
</dbReference>
<evidence type="ECO:0000256" key="3">
    <source>
        <dbReference type="ARBA" id="ARBA00022777"/>
    </source>
</evidence>
<evidence type="ECO:0000256" key="5">
    <source>
        <dbReference type="NCBIfam" id="TIGR01378"/>
    </source>
</evidence>